<keyword evidence="9" id="KW-1185">Reference proteome</keyword>
<dbReference type="OrthoDB" id="438545at2759"/>
<protein>
    <recommendedName>
        <fullName evidence="10">Clusterin-associated protein 1</fullName>
    </recommendedName>
</protein>
<evidence type="ECO:0000256" key="2">
    <source>
        <dbReference type="ARBA" id="ARBA00008340"/>
    </source>
</evidence>
<gene>
    <name evidence="8" type="ORF">PMACD_LOCUS15954</name>
</gene>
<dbReference type="EMBL" id="CAJOBZ010000076">
    <property type="protein sequence ID" value="CAF4953660.1"/>
    <property type="molecule type" value="Genomic_DNA"/>
</dbReference>
<evidence type="ECO:0000313" key="9">
    <source>
        <dbReference type="Proteomes" id="UP000663880"/>
    </source>
</evidence>
<evidence type="ECO:0000256" key="1">
    <source>
        <dbReference type="ARBA" id="ARBA00004138"/>
    </source>
</evidence>
<feature type="region of interest" description="Disordered" evidence="7">
    <location>
        <begin position="415"/>
        <end position="444"/>
    </location>
</feature>
<feature type="region of interest" description="Disordered" evidence="7">
    <location>
        <begin position="303"/>
        <end position="400"/>
    </location>
</feature>
<feature type="compositionally biased region" description="Acidic residues" evidence="7">
    <location>
        <begin position="355"/>
        <end position="368"/>
    </location>
</feature>
<comment type="subcellular location">
    <subcellularLocation>
        <location evidence="1">Cell projection</location>
        <location evidence="1">Cilium</location>
    </subcellularLocation>
</comment>
<feature type="compositionally biased region" description="Acidic residues" evidence="7">
    <location>
        <begin position="306"/>
        <end position="316"/>
    </location>
</feature>
<comment type="similarity">
    <text evidence="2">Belongs to the CLUAP1 family.</text>
</comment>
<evidence type="ECO:0000256" key="7">
    <source>
        <dbReference type="SAM" id="MobiDB-lite"/>
    </source>
</evidence>
<organism evidence="8 9">
    <name type="scientific">Pieris macdunnoughi</name>
    <dbReference type="NCBI Taxonomy" id="345717"/>
    <lineage>
        <taxon>Eukaryota</taxon>
        <taxon>Metazoa</taxon>
        <taxon>Ecdysozoa</taxon>
        <taxon>Arthropoda</taxon>
        <taxon>Hexapoda</taxon>
        <taxon>Insecta</taxon>
        <taxon>Pterygota</taxon>
        <taxon>Neoptera</taxon>
        <taxon>Endopterygota</taxon>
        <taxon>Lepidoptera</taxon>
        <taxon>Glossata</taxon>
        <taxon>Ditrysia</taxon>
        <taxon>Papilionoidea</taxon>
        <taxon>Pieridae</taxon>
        <taxon>Pierinae</taxon>
        <taxon>Pieris</taxon>
    </lineage>
</organism>
<proteinExistence type="inferred from homology"/>
<keyword evidence="4" id="KW-0175">Coiled coil</keyword>
<dbReference type="GO" id="GO:0060271">
    <property type="term" value="P:cilium assembly"/>
    <property type="evidence" value="ECO:0007669"/>
    <property type="project" value="TreeGrafter"/>
</dbReference>
<dbReference type="PANTHER" id="PTHR21547:SF0">
    <property type="entry name" value="CLUSTERIN-ASSOCIATED PROTEIN 1"/>
    <property type="match status" value="1"/>
</dbReference>
<evidence type="ECO:0000256" key="6">
    <source>
        <dbReference type="ARBA" id="ARBA00023273"/>
    </source>
</evidence>
<accession>A0A821XZ11</accession>
<dbReference type="PANTHER" id="PTHR21547">
    <property type="entry name" value="CLUSTERIN ASSOCIATED PROTEIN 1"/>
    <property type="match status" value="1"/>
</dbReference>
<sequence>MSYRDLRNFSEDMRALGFPEHISLESFRTPNWDLLDSCLRWLAARLEPDAVLAGGKDSVEQRVAMVMHAVEIFHSRANLKLNGKKVYGADGWAVRELLKVAALLRTALETPPPVDGPDHVPLLYDVTSRIGEIKQARSLATDITAQGAYLHDLLVKEPENKESRSRALSRPLDTSATEAALRRASSALAERVAVTREAAEAASGSEAALVAKTERRRAELQRAEKRLRTVQKIKPVYQTELTALEMEIEQLWDQYVVRYRCVEALKHQLSLLETAQNESAEEQQASILQLIHKYEAEDVLGKLSDSEEMNSSEDERETNPRAASRPRTRLRIKTAGTTNPENRGVWAGRDSLDIRDEDDSDTESDPDVSDTQLFGASGGSGRAARWSRRPGTRTMTHDGHYADLGLGLERKLVEGDSLGSSSESELRLSSPKLGRNSALSDNEF</sequence>
<keyword evidence="6" id="KW-0966">Cell projection</keyword>
<keyword evidence="5" id="KW-0969">Cilium</keyword>
<evidence type="ECO:0000256" key="5">
    <source>
        <dbReference type="ARBA" id="ARBA00023069"/>
    </source>
</evidence>
<name>A0A821XZ11_9NEOP</name>
<feature type="compositionally biased region" description="Low complexity" evidence="7">
    <location>
        <begin position="415"/>
        <end position="430"/>
    </location>
</feature>
<evidence type="ECO:0000256" key="4">
    <source>
        <dbReference type="ARBA" id="ARBA00023054"/>
    </source>
</evidence>
<dbReference type="InterPro" id="IPR019366">
    <property type="entry name" value="Clusterin-associated_protein-1"/>
</dbReference>
<dbReference type="GO" id="GO:0005929">
    <property type="term" value="C:cilium"/>
    <property type="evidence" value="ECO:0007669"/>
    <property type="project" value="UniProtKB-SubCell"/>
</dbReference>
<dbReference type="Pfam" id="PF10234">
    <property type="entry name" value="Cluap1"/>
    <property type="match status" value="1"/>
</dbReference>
<comment type="caution">
    <text evidence="8">The sequence shown here is derived from an EMBL/GenBank/DDBJ whole genome shotgun (WGS) entry which is preliminary data.</text>
</comment>
<evidence type="ECO:0000313" key="8">
    <source>
        <dbReference type="EMBL" id="CAF4953660.1"/>
    </source>
</evidence>
<evidence type="ECO:0000256" key="3">
    <source>
        <dbReference type="ARBA" id="ARBA00022794"/>
    </source>
</evidence>
<dbReference type="AlphaFoldDB" id="A0A821XZ11"/>
<dbReference type="Proteomes" id="UP000663880">
    <property type="component" value="Unassembled WGS sequence"/>
</dbReference>
<dbReference type="GO" id="GO:0005815">
    <property type="term" value="C:microtubule organizing center"/>
    <property type="evidence" value="ECO:0007669"/>
    <property type="project" value="TreeGrafter"/>
</dbReference>
<evidence type="ECO:0008006" key="10">
    <source>
        <dbReference type="Google" id="ProtNLM"/>
    </source>
</evidence>
<keyword evidence="3" id="KW-0970">Cilium biogenesis/degradation</keyword>
<dbReference type="GO" id="GO:0030992">
    <property type="term" value="C:intraciliary transport particle B"/>
    <property type="evidence" value="ECO:0007669"/>
    <property type="project" value="TreeGrafter"/>
</dbReference>
<reference evidence="8" key="1">
    <citation type="submission" date="2021-02" db="EMBL/GenBank/DDBJ databases">
        <authorList>
            <person name="Steward A R."/>
        </authorList>
    </citation>
    <scope>NUCLEOTIDE SEQUENCE</scope>
</reference>